<dbReference type="OrthoDB" id="422736at2759"/>
<feature type="compositionally biased region" description="Basic and acidic residues" evidence="1">
    <location>
        <begin position="611"/>
        <end position="689"/>
    </location>
</feature>
<feature type="compositionally biased region" description="Low complexity" evidence="1">
    <location>
        <begin position="345"/>
        <end position="357"/>
    </location>
</feature>
<evidence type="ECO:0000313" key="3">
    <source>
        <dbReference type="Proteomes" id="UP000799324"/>
    </source>
</evidence>
<accession>A0A6A6STC2</accession>
<dbReference type="PANTHER" id="PTHR36587:SF2">
    <property type="entry name" value="EXPRESSION SITE-ASSOCIATED GENE 3 (ESAG3)-LIKE PROTEIN"/>
    <property type="match status" value="1"/>
</dbReference>
<keyword evidence="3" id="KW-1185">Reference proteome</keyword>
<dbReference type="PANTHER" id="PTHR36587">
    <property type="entry name" value="EXPRESSION SITE-ASSOCIATED GENE 3 (ESAG3)-LIKE PROTEIN"/>
    <property type="match status" value="1"/>
</dbReference>
<dbReference type="AlphaFoldDB" id="A0A6A6STC2"/>
<dbReference type="CDD" id="cd22997">
    <property type="entry name" value="GT_LH"/>
    <property type="match status" value="1"/>
</dbReference>
<feature type="region of interest" description="Disordered" evidence="1">
    <location>
        <begin position="341"/>
        <end position="360"/>
    </location>
</feature>
<evidence type="ECO:0000313" key="2">
    <source>
        <dbReference type="EMBL" id="KAF2649833.1"/>
    </source>
</evidence>
<dbReference type="Proteomes" id="UP000799324">
    <property type="component" value="Unassembled WGS sequence"/>
</dbReference>
<sequence>MAGDAMEVMPMSPRQSPAGFGNAVLAWGRSRRGRMIIAAVVVILLGLMGVRHSETISAKYLSSNYHLPSWRPYLPNLPSIITSPLRPSNTTLELENGERKHVPSRLRKGTPNFHLLMNTLTDSPEFCKTTMAGTILNYPPPTVINLFQQFNSQAEREKARLKSIYHHLKNKKFVKKEDLVLIVDGEDTWFQLPSDVIIRQYQNIVADANKRLREQYGVDEKGLQKFNQTIIFGAEKVCEGDEVACKNAPYSPLPSNIYGRQTGKEKIYSPARYLDSGMVMGPVFDMRNLYEIAVQRFDSHNQAATAQSVLSTIFGEQQLARSTESTKGTSSDDQKWFSWFGGRAGTSTENSETTNATPEDDQRHEFSIGLDYTHTIFQPFQHTTEDELIPVSHDNSTDLTIYHHADTPTPILNIPTALQQARPPFWTPDLSRNDPTPENHKPTYIEPLQYQQQLDDLKPRDTSWADIALIQNTYTGAIPAIFHLKLPPYASNERRHLSSDSELVDTRRLTPRKPEARTTPTANLTWDSLWYAGYERALLRKSLRMPQSPIGAHFAAVGGDQMWDQRGGRGGVWTEKEDLWFPWGEVDGVCGTLAQLQQIFSDGKGVWLHEHEGHAEQNRVKEEKELKEKLEEARKHEEEERKKKEQERKKKIEMEEKKKADMERKKQEQEKAKAEKEMDKEEGEGEKKQQGTGEQGDGERKETLQPHVEHAETEPKLEKGSQPANKNGRRKWQGCHTSCQ</sequence>
<dbReference type="EMBL" id="MU004477">
    <property type="protein sequence ID" value="KAF2649833.1"/>
    <property type="molecule type" value="Genomic_DNA"/>
</dbReference>
<feature type="compositionally biased region" description="Basic and acidic residues" evidence="1">
    <location>
        <begin position="697"/>
        <end position="719"/>
    </location>
</feature>
<reference evidence="2" key="1">
    <citation type="journal article" date="2020" name="Stud. Mycol.">
        <title>101 Dothideomycetes genomes: a test case for predicting lifestyles and emergence of pathogens.</title>
        <authorList>
            <person name="Haridas S."/>
            <person name="Albert R."/>
            <person name="Binder M."/>
            <person name="Bloem J."/>
            <person name="Labutti K."/>
            <person name="Salamov A."/>
            <person name="Andreopoulos B."/>
            <person name="Baker S."/>
            <person name="Barry K."/>
            <person name="Bills G."/>
            <person name="Bluhm B."/>
            <person name="Cannon C."/>
            <person name="Castanera R."/>
            <person name="Culley D."/>
            <person name="Daum C."/>
            <person name="Ezra D."/>
            <person name="Gonzalez J."/>
            <person name="Henrissat B."/>
            <person name="Kuo A."/>
            <person name="Liang C."/>
            <person name="Lipzen A."/>
            <person name="Lutzoni F."/>
            <person name="Magnuson J."/>
            <person name="Mondo S."/>
            <person name="Nolan M."/>
            <person name="Ohm R."/>
            <person name="Pangilinan J."/>
            <person name="Park H.-J."/>
            <person name="Ramirez L."/>
            <person name="Alfaro M."/>
            <person name="Sun H."/>
            <person name="Tritt A."/>
            <person name="Yoshinaga Y."/>
            <person name="Zwiers L.-H."/>
            <person name="Turgeon B."/>
            <person name="Goodwin S."/>
            <person name="Spatafora J."/>
            <person name="Crous P."/>
            <person name="Grigoriev I."/>
        </authorList>
    </citation>
    <scope>NUCLEOTIDE SEQUENCE</scope>
    <source>
        <strain evidence="2">CBS 122681</strain>
    </source>
</reference>
<gene>
    <name evidence="2" type="ORF">K491DRAFT_167766</name>
</gene>
<evidence type="ECO:0000256" key="1">
    <source>
        <dbReference type="SAM" id="MobiDB-lite"/>
    </source>
</evidence>
<name>A0A6A6STC2_9PLEO</name>
<protein>
    <submittedName>
        <fullName evidence="2">Uncharacterized protein</fullName>
    </submittedName>
</protein>
<feature type="region of interest" description="Disordered" evidence="1">
    <location>
        <begin position="611"/>
        <end position="740"/>
    </location>
</feature>
<proteinExistence type="predicted"/>
<organism evidence="2 3">
    <name type="scientific">Lophiostoma macrostomum CBS 122681</name>
    <dbReference type="NCBI Taxonomy" id="1314788"/>
    <lineage>
        <taxon>Eukaryota</taxon>
        <taxon>Fungi</taxon>
        <taxon>Dikarya</taxon>
        <taxon>Ascomycota</taxon>
        <taxon>Pezizomycotina</taxon>
        <taxon>Dothideomycetes</taxon>
        <taxon>Pleosporomycetidae</taxon>
        <taxon>Pleosporales</taxon>
        <taxon>Lophiostomataceae</taxon>
        <taxon>Lophiostoma</taxon>
    </lineage>
</organism>